<feature type="signal peptide" evidence="1">
    <location>
        <begin position="1"/>
        <end position="15"/>
    </location>
</feature>
<keyword evidence="1" id="KW-0732">Signal</keyword>
<proteinExistence type="predicted"/>
<dbReference type="AlphaFoldDB" id="A0AAD2FRV9"/>
<gene>
    <name evidence="2" type="ORF">CYCCA115_LOCUS12859</name>
</gene>
<sequence length="113" mass="13000">MVFFLISKTAIQCLATVYLQNCSNKPQFEKKMSDYFHGQKGTDMISHKNDFVQGQGIYASLWEVDENLGGKFVLSSMYHRFNQKMVRGQGITTRVLEVKKVRKDHDPNTDTTC</sequence>
<organism evidence="2 3">
    <name type="scientific">Cylindrotheca closterium</name>
    <dbReference type="NCBI Taxonomy" id="2856"/>
    <lineage>
        <taxon>Eukaryota</taxon>
        <taxon>Sar</taxon>
        <taxon>Stramenopiles</taxon>
        <taxon>Ochrophyta</taxon>
        <taxon>Bacillariophyta</taxon>
        <taxon>Bacillariophyceae</taxon>
        <taxon>Bacillariophycidae</taxon>
        <taxon>Bacillariales</taxon>
        <taxon>Bacillariaceae</taxon>
        <taxon>Cylindrotheca</taxon>
    </lineage>
</organism>
<evidence type="ECO:0000313" key="2">
    <source>
        <dbReference type="EMBL" id="CAJ1951000.1"/>
    </source>
</evidence>
<evidence type="ECO:0000256" key="1">
    <source>
        <dbReference type="SAM" id="SignalP"/>
    </source>
</evidence>
<comment type="caution">
    <text evidence="2">The sequence shown here is derived from an EMBL/GenBank/DDBJ whole genome shotgun (WGS) entry which is preliminary data.</text>
</comment>
<reference evidence="2" key="1">
    <citation type="submission" date="2023-08" db="EMBL/GenBank/DDBJ databases">
        <authorList>
            <person name="Audoor S."/>
            <person name="Bilcke G."/>
        </authorList>
    </citation>
    <scope>NUCLEOTIDE SEQUENCE</scope>
</reference>
<feature type="chain" id="PRO_5042257561" evidence="1">
    <location>
        <begin position="16"/>
        <end position="113"/>
    </location>
</feature>
<name>A0AAD2FRV9_9STRA</name>
<accession>A0AAD2FRV9</accession>
<dbReference type="Proteomes" id="UP001295423">
    <property type="component" value="Unassembled WGS sequence"/>
</dbReference>
<dbReference type="EMBL" id="CAKOGP040001775">
    <property type="protein sequence ID" value="CAJ1951000.1"/>
    <property type="molecule type" value="Genomic_DNA"/>
</dbReference>
<evidence type="ECO:0000313" key="3">
    <source>
        <dbReference type="Proteomes" id="UP001295423"/>
    </source>
</evidence>
<protein>
    <submittedName>
        <fullName evidence="2">Uncharacterized protein</fullName>
    </submittedName>
</protein>
<keyword evidence="3" id="KW-1185">Reference proteome</keyword>